<dbReference type="CDD" id="cd04301">
    <property type="entry name" value="NAT_SF"/>
    <property type="match status" value="1"/>
</dbReference>
<dbReference type="InterPro" id="IPR000182">
    <property type="entry name" value="GNAT_dom"/>
</dbReference>
<sequence>MKDFFLSTNRIGFSLWNEDDYDEAMELWANPNVTKYIVASGKMSEEQVLERLHKEIDVFNKFKVQYWPIYLLETGEAIGCCGLRPYDLENNILELGVHVKERFWGNGLAIEACKAVMEYAFSTLNVSALFAGHNPNNTISSKLLKKLGFQYLRDEFYPPTNLNHPSYLLKKQDYDKNNIAY</sequence>
<protein>
    <submittedName>
        <fullName evidence="2">GNAT family N-acetyltransferase</fullName>
    </submittedName>
</protein>
<organism evidence="2 3">
    <name type="scientific">Clostridium manihotivorum</name>
    <dbReference type="NCBI Taxonomy" id="2320868"/>
    <lineage>
        <taxon>Bacteria</taxon>
        <taxon>Bacillati</taxon>
        <taxon>Bacillota</taxon>
        <taxon>Clostridia</taxon>
        <taxon>Eubacteriales</taxon>
        <taxon>Clostridiaceae</taxon>
        <taxon>Clostridium</taxon>
    </lineage>
</organism>
<dbReference type="RefSeq" id="WP_128214100.1">
    <property type="nucleotide sequence ID" value="NZ_CP025746.1"/>
</dbReference>
<accession>A0A3R5V9S6</accession>
<dbReference type="PANTHER" id="PTHR43792">
    <property type="entry name" value="GNAT FAMILY, PUTATIVE (AFU_ORTHOLOGUE AFUA_3G00765)-RELATED-RELATED"/>
    <property type="match status" value="1"/>
</dbReference>
<dbReference type="Pfam" id="PF13302">
    <property type="entry name" value="Acetyltransf_3"/>
    <property type="match status" value="1"/>
</dbReference>
<dbReference type="InterPro" id="IPR016181">
    <property type="entry name" value="Acyl_CoA_acyltransferase"/>
</dbReference>
<keyword evidence="2" id="KW-0808">Transferase</keyword>
<dbReference type="PROSITE" id="PS51186">
    <property type="entry name" value="GNAT"/>
    <property type="match status" value="1"/>
</dbReference>
<dbReference type="AlphaFoldDB" id="A0A3R5V9S6"/>
<dbReference type="EMBL" id="CP025746">
    <property type="protein sequence ID" value="QAA33377.1"/>
    <property type="molecule type" value="Genomic_DNA"/>
</dbReference>
<proteinExistence type="predicted"/>
<evidence type="ECO:0000313" key="3">
    <source>
        <dbReference type="Proteomes" id="UP000286268"/>
    </source>
</evidence>
<dbReference type="GO" id="GO:0016747">
    <property type="term" value="F:acyltransferase activity, transferring groups other than amino-acyl groups"/>
    <property type="evidence" value="ECO:0007669"/>
    <property type="project" value="InterPro"/>
</dbReference>
<dbReference type="InterPro" id="IPR051531">
    <property type="entry name" value="N-acetyltransferase"/>
</dbReference>
<keyword evidence="3" id="KW-1185">Reference proteome</keyword>
<gene>
    <name evidence="2" type="ORF">C1I91_17940</name>
</gene>
<dbReference type="Gene3D" id="3.40.630.30">
    <property type="match status" value="1"/>
</dbReference>
<dbReference type="Proteomes" id="UP000286268">
    <property type="component" value="Chromosome"/>
</dbReference>
<dbReference type="SUPFAM" id="SSF55729">
    <property type="entry name" value="Acyl-CoA N-acyltransferases (Nat)"/>
    <property type="match status" value="1"/>
</dbReference>
<dbReference type="OrthoDB" id="9798081at2"/>
<dbReference type="PANTHER" id="PTHR43792:SF1">
    <property type="entry name" value="N-ACETYLTRANSFERASE DOMAIN-CONTAINING PROTEIN"/>
    <property type="match status" value="1"/>
</dbReference>
<evidence type="ECO:0000259" key="1">
    <source>
        <dbReference type="PROSITE" id="PS51186"/>
    </source>
</evidence>
<reference evidence="2 3" key="1">
    <citation type="submission" date="2018-01" db="EMBL/GenBank/DDBJ databases">
        <title>Genome Sequencing and Assembly of Anaerobacter polyendosporus strain CT4.</title>
        <authorList>
            <person name="Tachaapaikoon C."/>
            <person name="Sutheeworapong S."/>
            <person name="Jenjaroenpun P."/>
            <person name="Wongsurawat T."/>
            <person name="Nookeaw I."/>
            <person name="Cheawchanlertfa P."/>
            <person name="Kosugi A."/>
            <person name="Cheevadhanarak S."/>
            <person name="Ratanakhanokchai K."/>
        </authorList>
    </citation>
    <scope>NUCLEOTIDE SEQUENCE [LARGE SCALE GENOMIC DNA]</scope>
    <source>
        <strain evidence="2 3">CT4</strain>
    </source>
</reference>
<dbReference type="KEGG" id="cmah:C1I91_17940"/>
<evidence type="ECO:0000313" key="2">
    <source>
        <dbReference type="EMBL" id="QAA33377.1"/>
    </source>
</evidence>
<name>A0A3R5V9S6_9CLOT</name>
<feature type="domain" description="N-acetyltransferase" evidence="1">
    <location>
        <begin position="11"/>
        <end position="174"/>
    </location>
</feature>